<dbReference type="SUPFAM" id="SSF82171">
    <property type="entry name" value="DPP6 N-terminal domain-like"/>
    <property type="match status" value="1"/>
</dbReference>
<proteinExistence type="predicted"/>
<accession>A0A418NKW9</accession>
<dbReference type="Pfam" id="PF00326">
    <property type="entry name" value="Peptidase_S9"/>
    <property type="match status" value="1"/>
</dbReference>
<protein>
    <recommendedName>
        <fullName evidence="2">Peptidase S9 prolyl oligopeptidase catalytic domain-containing protein</fullName>
    </recommendedName>
</protein>
<organism evidence="3 4">
    <name type="scientific">Pelagerythrobacter aerophilus</name>
    <dbReference type="NCBI Taxonomy" id="2306995"/>
    <lineage>
        <taxon>Bacteria</taxon>
        <taxon>Pseudomonadati</taxon>
        <taxon>Pseudomonadota</taxon>
        <taxon>Alphaproteobacteria</taxon>
        <taxon>Sphingomonadales</taxon>
        <taxon>Erythrobacteraceae</taxon>
        <taxon>Pelagerythrobacter</taxon>
    </lineage>
</organism>
<dbReference type="EMBL" id="QXFK01000011">
    <property type="protein sequence ID" value="RIV80320.1"/>
    <property type="molecule type" value="Genomic_DNA"/>
</dbReference>
<dbReference type="GO" id="GO:0006508">
    <property type="term" value="P:proteolysis"/>
    <property type="evidence" value="ECO:0007669"/>
    <property type="project" value="InterPro"/>
</dbReference>
<dbReference type="AlphaFoldDB" id="A0A418NKW9"/>
<evidence type="ECO:0000259" key="2">
    <source>
        <dbReference type="Pfam" id="PF00326"/>
    </source>
</evidence>
<dbReference type="PANTHER" id="PTHR42776">
    <property type="entry name" value="SERINE PEPTIDASE S9 FAMILY MEMBER"/>
    <property type="match status" value="1"/>
</dbReference>
<evidence type="ECO:0000256" key="1">
    <source>
        <dbReference type="ARBA" id="ARBA00022801"/>
    </source>
</evidence>
<dbReference type="InterPro" id="IPR029058">
    <property type="entry name" value="AB_hydrolase_fold"/>
</dbReference>
<gene>
    <name evidence="3" type="ORF">D2V04_03250</name>
</gene>
<dbReference type="SUPFAM" id="SSF53474">
    <property type="entry name" value="alpha/beta-Hydrolases"/>
    <property type="match status" value="1"/>
</dbReference>
<comment type="caution">
    <text evidence="3">The sequence shown here is derived from an EMBL/GenBank/DDBJ whole genome shotgun (WGS) entry which is preliminary data.</text>
</comment>
<reference evidence="3 4" key="1">
    <citation type="submission" date="2018-08" db="EMBL/GenBank/DDBJ databases">
        <title>Altererythrobacter sp.Ery1 and Ery12, the genome sequencing of novel strains in genus Alterythrobacter.</title>
        <authorList>
            <person name="Cheng H."/>
            <person name="Wu Y.-H."/>
            <person name="Fang C."/>
            <person name="Xu X.-W."/>
        </authorList>
    </citation>
    <scope>NUCLEOTIDE SEQUENCE [LARGE SCALE GENOMIC DNA]</scope>
    <source>
        <strain evidence="3 4">Ery1</strain>
    </source>
</reference>
<keyword evidence="4" id="KW-1185">Reference proteome</keyword>
<dbReference type="PANTHER" id="PTHR42776:SF27">
    <property type="entry name" value="DIPEPTIDYL PEPTIDASE FAMILY MEMBER 6"/>
    <property type="match status" value="1"/>
</dbReference>
<dbReference type="InterPro" id="IPR001375">
    <property type="entry name" value="Peptidase_S9_cat"/>
</dbReference>
<name>A0A418NKW9_9SPHN</name>
<dbReference type="Proteomes" id="UP000285092">
    <property type="component" value="Unassembled WGS sequence"/>
</dbReference>
<sequence>MVCVEHYIRLGAEKLANLHEVGSLIRISFGRVLAWMTALALVACSSVSSANGHALSLDDLLQIEGLGRAKIDPTGRWLFYEKIRPYSDLTDFSFGNYPMGQSGHQIWRYDLKANEGPSLVPGIENGPSSYLLGFSPRGRYLAFVQYDAGEVSLAAFDLQQERIVVVDRTPALGRFGEFDPVWISEDELIFAALPVGELPFRTSVRPYAAKIFEREWRDSWRGDVVTAHEVRTRAGNGGERVAGSLIRANVRTGSTTIVAEGLYTDLRLSPHGDLLAALETFNPGASDPHESAAWLPPPSRLVIFNIGSGARLTASPELEFFPYTIAWSPDGQRLVAYGWPLGQAPRNGRFHIVEPVSGATIQYDHNGLELASERERGWHQRPERTVLLGDDLVVFARRIPENEDQAPRFDHQDVQPQGLPSADWYALSRDGSTRNLTGDLAEVSAVPVHAGHEQFTIWASDGVYRIYANGSRRRLTPEFSGGFAFLPFGNFASRAGVIRPEFGSDAMFRVADGEQTKIVIVDLRNGHEGETVIVSAPPSNAEPLAGSLASKSVVFRVEDGPISRLVLTRADDSVREIDAINQHLSRVDPGEWRIISYEVEDPEQNSTPQTIESCVLLPPGYDGGPLPLIVEVYPNARPACRNDSPSISSPDPTSAYLWAERGYAYARLTTPRELIRTAEGPIAGIDELLDAGVGSLVEEGLVDPNRVALFGASQGGISALYTAAYSDRFKAIIAMNSWADLFSHYFGSSGIYTHAYDEYFGDFTRYDSERGTDFAIGRTPFEDPDIYIRNSPVFLAPQIDAPVMLIHSDMDAFPMSQFDEMYGALDRAGKDVRYVRYFGEGHRTSSPANIRDMWQRIDAFLAETGVAPNGD</sequence>
<keyword evidence="1" id="KW-0378">Hydrolase</keyword>
<evidence type="ECO:0000313" key="3">
    <source>
        <dbReference type="EMBL" id="RIV80320.1"/>
    </source>
</evidence>
<dbReference type="GO" id="GO:0004252">
    <property type="term" value="F:serine-type endopeptidase activity"/>
    <property type="evidence" value="ECO:0007669"/>
    <property type="project" value="TreeGrafter"/>
</dbReference>
<feature type="domain" description="Peptidase S9 prolyl oligopeptidase catalytic" evidence="2">
    <location>
        <begin position="692"/>
        <end position="863"/>
    </location>
</feature>
<dbReference type="Gene3D" id="3.40.50.1820">
    <property type="entry name" value="alpha/beta hydrolase"/>
    <property type="match status" value="1"/>
</dbReference>
<evidence type="ECO:0000313" key="4">
    <source>
        <dbReference type="Proteomes" id="UP000285092"/>
    </source>
</evidence>